<dbReference type="AlphaFoldDB" id="A0AAE1XNG3"/>
<accession>A0AAE1XNG3</accession>
<comment type="caution">
    <text evidence="2">The sequence shown here is derived from an EMBL/GenBank/DDBJ whole genome shotgun (WGS) entry which is preliminary data.</text>
</comment>
<evidence type="ECO:0000256" key="1">
    <source>
        <dbReference type="SAM" id="MobiDB-lite"/>
    </source>
</evidence>
<feature type="region of interest" description="Disordered" evidence="1">
    <location>
        <begin position="102"/>
        <end position="140"/>
    </location>
</feature>
<reference evidence="2" key="2">
    <citation type="journal article" date="2024" name="Plant">
        <title>Genomic evolution and insights into agronomic trait innovations of Sesamum species.</title>
        <authorList>
            <person name="Miao H."/>
            <person name="Wang L."/>
            <person name="Qu L."/>
            <person name="Liu H."/>
            <person name="Sun Y."/>
            <person name="Le M."/>
            <person name="Wang Q."/>
            <person name="Wei S."/>
            <person name="Zheng Y."/>
            <person name="Lin W."/>
            <person name="Duan Y."/>
            <person name="Cao H."/>
            <person name="Xiong S."/>
            <person name="Wang X."/>
            <person name="Wei L."/>
            <person name="Li C."/>
            <person name="Ma Q."/>
            <person name="Ju M."/>
            <person name="Zhao R."/>
            <person name="Li G."/>
            <person name="Mu C."/>
            <person name="Tian Q."/>
            <person name="Mei H."/>
            <person name="Zhang T."/>
            <person name="Gao T."/>
            <person name="Zhang H."/>
        </authorList>
    </citation>
    <scope>NUCLEOTIDE SEQUENCE</scope>
    <source>
        <strain evidence="2">3651</strain>
    </source>
</reference>
<name>A0AAE1XNG3_9LAMI</name>
<feature type="compositionally biased region" description="Basic residues" evidence="1">
    <location>
        <begin position="205"/>
        <end position="215"/>
    </location>
</feature>
<evidence type="ECO:0000313" key="2">
    <source>
        <dbReference type="EMBL" id="KAK4415088.1"/>
    </source>
</evidence>
<organism evidence="2 3">
    <name type="scientific">Sesamum alatum</name>
    <dbReference type="NCBI Taxonomy" id="300844"/>
    <lineage>
        <taxon>Eukaryota</taxon>
        <taxon>Viridiplantae</taxon>
        <taxon>Streptophyta</taxon>
        <taxon>Embryophyta</taxon>
        <taxon>Tracheophyta</taxon>
        <taxon>Spermatophyta</taxon>
        <taxon>Magnoliopsida</taxon>
        <taxon>eudicotyledons</taxon>
        <taxon>Gunneridae</taxon>
        <taxon>Pentapetalae</taxon>
        <taxon>asterids</taxon>
        <taxon>lamiids</taxon>
        <taxon>Lamiales</taxon>
        <taxon>Pedaliaceae</taxon>
        <taxon>Sesamum</taxon>
    </lineage>
</organism>
<feature type="compositionally biased region" description="Polar residues" evidence="1">
    <location>
        <begin position="177"/>
        <end position="187"/>
    </location>
</feature>
<dbReference type="EMBL" id="JACGWO010000011">
    <property type="protein sequence ID" value="KAK4415088.1"/>
    <property type="molecule type" value="Genomic_DNA"/>
</dbReference>
<evidence type="ECO:0000313" key="3">
    <source>
        <dbReference type="Proteomes" id="UP001293254"/>
    </source>
</evidence>
<feature type="region of interest" description="Disordered" evidence="1">
    <location>
        <begin position="177"/>
        <end position="215"/>
    </location>
</feature>
<protein>
    <submittedName>
        <fullName evidence="2">Uncharacterized protein</fullName>
    </submittedName>
</protein>
<reference evidence="2" key="1">
    <citation type="submission" date="2020-06" db="EMBL/GenBank/DDBJ databases">
        <authorList>
            <person name="Li T."/>
            <person name="Hu X."/>
            <person name="Zhang T."/>
            <person name="Song X."/>
            <person name="Zhang H."/>
            <person name="Dai N."/>
            <person name="Sheng W."/>
            <person name="Hou X."/>
            <person name="Wei L."/>
        </authorList>
    </citation>
    <scope>NUCLEOTIDE SEQUENCE</scope>
    <source>
        <strain evidence="2">3651</strain>
        <tissue evidence="2">Leaf</tissue>
    </source>
</reference>
<sequence>MQGSTVLRFTRIFAGPGRVSSYRPLRSRLRVTRVSIKSSPHVPQWLGTMDLDSSRLRQALNFGDEGVRDLLIPDGLWNSEQRCETRYADTTRRTRVTIRRLARGSEPHEPGHAGLRSFQHGTSTGPSHGPFARHPPSSRGRLSLENLGLWSREECQTIISMRDPEVCHWQTQVGQDTTSAIHSNPRGTTGFAGSDTGKGPLAIGKSHRKFGLQMS</sequence>
<keyword evidence="3" id="KW-1185">Reference proteome</keyword>
<dbReference type="Proteomes" id="UP001293254">
    <property type="component" value="Unassembled WGS sequence"/>
</dbReference>
<proteinExistence type="predicted"/>
<gene>
    <name evidence="2" type="ORF">Salat_2615900</name>
</gene>